<protein>
    <submittedName>
        <fullName evidence="1">Uncharacterized protein</fullName>
    </submittedName>
</protein>
<proteinExistence type="predicted"/>
<dbReference type="EMBL" id="AEDO01000054">
    <property type="protein sequence ID" value="EFL45242.1"/>
    <property type="molecule type" value="Genomic_DNA"/>
</dbReference>
<gene>
    <name evidence="1" type="ORF">HMPREF9296_0742</name>
</gene>
<dbReference type="eggNOG" id="ENOG5033G95">
    <property type="taxonomic scope" value="Bacteria"/>
</dbReference>
<reference evidence="1 2" key="1">
    <citation type="submission" date="2010-08" db="EMBL/GenBank/DDBJ databases">
        <authorList>
            <person name="Durkin A.S."/>
            <person name="Madupu R."/>
            <person name="Torralba M."/>
            <person name="Gillis M."/>
            <person name="Methe B."/>
            <person name="Sutton G."/>
            <person name="Nelson K.E."/>
        </authorList>
    </citation>
    <scope>NUCLEOTIDE SEQUENCE [LARGE SCALE GENOMIC DNA]</scope>
    <source>
        <strain evidence="1 2">FB035-09AN</strain>
    </source>
</reference>
<evidence type="ECO:0000313" key="2">
    <source>
        <dbReference type="Proteomes" id="UP000003610"/>
    </source>
</evidence>
<accession>E1KTG3</accession>
<dbReference type="Proteomes" id="UP000003610">
    <property type="component" value="Unassembled WGS sequence"/>
</dbReference>
<dbReference type="AlphaFoldDB" id="E1KTG3"/>
<sequence length="1138" mass="133683">MSYMMGMKENSAWKYNLAIIQRYILENSNGDMPIDVTFLKKEFYELIPKGVTDEVQANLCIDQCITEDRSYSVYALMSEGEQYAIRRMDMIARKYEVNDKLMRIGRVMLDISDIICERFGYGRYELGELCNEYFIFPNNKELKNNPLLFSDRDILKILKGYNLDDKSLEIMVYEKDKPFSDLSIYKNQLSGPLEWYPLYKTQTGYLVLSPYALLLCAHSFFFKSLVNNVGKENFEDAYGRICLEEIVIKLDNCEELQGIKQYSDVKNMVYKLDIDKYASFTFVTNIPDRIELDKMFETERVTHELSSRIIECLINNESQIKSISNVSKVLNIIVFCGPKVFGSCCSTIAAIGLVFSVDQLGWIVELLNKGLYNLYWFLEDKRKIRFAPINNDFEIFGFYYKHEMTFYVDDDIAIPTGLTISGNPLLYDIYKFLWEKDEHVEYICSKLETVKHLADFADEVPFYINSLSKNDGSYLLVKLRDADMFLFYSFNKYAQISAQIAKSIGMWLFIIEEKFNIHVLRCPVTIFINLTENGTFNFSHFKRNELRIDISLSDINNLNIDEYYIVKGLCEVFMNKRLASRNFTMDHLKQVFLETGGHFLFAESQGSIAVIDDGLKECMTISKRFNNVVLTNIQEHFNWSPKGVKYNIQDSKKIVKDIITYLNQLLRPLLEKLSKRGELIKLLELHHGQLFWLALTNSRYIYYKRVYDYIGIHETKQHTFEQGYQETNALCKWIIEQIVLGQPFNENKLESVDEIYYAFSIAHQLEVFSTFMDILNNTHDDNDGIEILENGRIAKLSAIDDINKYMIDFSREQFYEQERLIKMGIHVPDFEIDIKDKTFELAFVAEYGISYSDYKNIITKSIDLVNEENVVIANFELQTFIDYVFNNGIGTDKYQPFKEHFMLYGELAQQIGRDKKFNFSDTYATRHNRKLELATRPWIIYDGHVLYSYKSIYRSHIVLYERIRNGRLSCSSKEMTTFESKVNDKKGKAFNEAVFVFLSKELPNSDIKKEVKIGKNEVLVNEDKNIGDFDLLLKNDENKVIVGIELKDFIECRTPYEFLCAIKTYRYKLIHVYERCEWLDKEKMQLKKIYPSMDEAYRIKMIFMTHHKSSHKYMENMEHGVVEMSLLEIIENPSILFE</sequence>
<name>E1KTG3_9BACT</name>
<organism evidence="1 2">
    <name type="scientific">Prevotella disiens FB035-09AN</name>
    <dbReference type="NCBI Taxonomy" id="866771"/>
    <lineage>
        <taxon>Bacteria</taxon>
        <taxon>Pseudomonadati</taxon>
        <taxon>Bacteroidota</taxon>
        <taxon>Bacteroidia</taxon>
        <taxon>Bacteroidales</taxon>
        <taxon>Prevotellaceae</taxon>
        <taxon>Prevotella</taxon>
    </lineage>
</organism>
<comment type="caution">
    <text evidence="1">The sequence shown here is derived from an EMBL/GenBank/DDBJ whole genome shotgun (WGS) entry which is preliminary data.</text>
</comment>
<dbReference type="STRING" id="866771.HMPREF9296_0742"/>
<evidence type="ECO:0000313" key="1">
    <source>
        <dbReference type="EMBL" id="EFL45242.1"/>
    </source>
</evidence>